<reference evidence="3" key="1">
    <citation type="submission" date="2009-08" db="EMBL/GenBank/DDBJ databases">
        <title>The complete genome of Chitinophaga pinensis DSM 2588.</title>
        <authorList>
            <consortium name="US DOE Joint Genome Institute (JGI-PGF)"/>
            <person name="Lucas S."/>
            <person name="Copeland A."/>
            <person name="Lapidus A."/>
            <person name="Glavina del Rio T."/>
            <person name="Dalin E."/>
            <person name="Tice H."/>
            <person name="Bruce D."/>
            <person name="Goodwin L."/>
            <person name="Pitluck S."/>
            <person name="Kyrpides N."/>
            <person name="Mavromatis K."/>
            <person name="Ivanova N."/>
            <person name="Mikhailova N."/>
            <person name="Sims D."/>
            <person name="Meinche L."/>
            <person name="Brettin T."/>
            <person name="Detter J.C."/>
            <person name="Han C."/>
            <person name="Larimer F."/>
            <person name="Land M."/>
            <person name="Hauser L."/>
            <person name="Markowitz V."/>
            <person name="Cheng J.-F."/>
            <person name="Hugenholtz P."/>
            <person name="Woyke T."/>
            <person name="Wu D."/>
            <person name="Spring S."/>
            <person name="Klenk H.-P."/>
            <person name="Eisen J.A."/>
        </authorList>
    </citation>
    <scope>NUCLEOTIDE SEQUENCE [LARGE SCALE GENOMIC DNA]</scope>
    <source>
        <strain evidence="3">ATCC 43595 / DSM 2588 / LMG 13176 / NBRC 15968 / NCIMB 11800 / UQM 2034</strain>
    </source>
</reference>
<dbReference type="InterPro" id="IPR006121">
    <property type="entry name" value="HMA_dom"/>
</dbReference>
<protein>
    <submittedName>
        <fullName evidence="2">Heavy metal transport/detoxification protein</fullName>
    </submittedName>
</protein>
<dbReference type="Proteomes" id="UP000002215">
    <property type="component" value="Chromosome"/>
</dbReference>
<feature type="domain" description="HMA" evidence="1">
    <location>
        <begin position="40"/>
        <end position="107"/>
    </location>
</feature>
<dbReference type="SUPFAM" id="SSF55008">
    <property type="entry name" value="HMA, heavy metal-associated domain"/>
    <property type="match status" value="1"/>
</dbReference>
<dbReference type="AlphaFoldDB" id="A0A979GAW1"/>
<dbReference type="GO" id="GO:0046872">
    <property type="term" value="F:metal ion binding"/>
    <property type="evidence" value="ECO:0007669"/>
    <property type="project" value="InterPro"/>
</dbReference>
<dbReference type="OrthoDB" id="667084at2"/>
<accession>A0A979GAW1</accession>
<dbReference type="KEGG" id="cpi:Cpin_6597"/>
<proteinExistence type="predicted"/>
<evidence type="ECO:0000259" key="1">
    <source>
        <dbReference type="PROSITE" id="PS50846"/>
    </source>
</evidence>
<reference evidence="2 3" key="2">
    <citation type="journal article" date="2010" name="Stand. Genomic Sci.">
        <title>Complete genome sequence of Chitinophaga pinensis type strain (UQM 2034).</title>
        <authorList>
            <person name="Glavina Del Rio T."/>
            <person name="Abt B."/>
            <person name="Spring S."/>
            <person name="Lapidus A."/>
            <person name="Nolan M."/>
            <person name="Tice H."/>
            <person name="Copeland A."/>
            <person name="Cheng J.F."/>
            <person name="Chen F."/>
            <person name="Bruce D."/>
            <person name="Goodwin L."/>
            <person name="Pitluck S."/>
            <person name="Ivanova N."/>
            <person name="Mavromatis K."/>
            <person name="Mikhailova N."/>
            <person name="Pati A."/>
            <person name="Chen A."/>
            <person name="Palaniappan K."/>
            <person name="Land M."/>
            <person name="Hauser L."/>
            <person name="Chang Y.J."/>
            <person name="Jeffries C.D."/>
            <person name="Chain P."/>
            <person name="Saunders E."/>
            <person name="Detter J.C."/>
            <person name="Brettin T."/>
            <person name="Rohde M."/>
            <person name="Goker M."/>
            <person name="Bristow J."/>
            <person name="Eisen J.A."/>
            <person name="Markowitz V."/>
            <person name="Hugenholtz P."/>
            <person name="Kyrpides N.C."/>
            <person name="Klenk H.P."/>
            <person name="Lucas S."/>
        </authorList>
    </citation>
    <scope>NUCLEOTIDE SEQUENCE [LARGE SCALE GENOMIC DNA]</scope>
    <source>
        <strain evidence="3">ATCC 43595 / DSM 2588 / LMG 13176 / NBRC 15968 / NCIMB 11800 / UQM 2034</strain>
    </source>
</reference>
<dbReference type="EMBL" id="CP001699">
    <property type="protein sequence ID" value="ACU64001.1"/>
    <property type="molecule type" value="Genomic_DNA"/>
</dbReference>
<dbReference type="Gene3D" id="3.30.70.100">
    <property type="match status" value="1"/>
</dbReference>
<dbReference type="PROSITE" id="PS50846">
    <property type="entry name" value="HMA_2"/>
    <property type="match status" value="1"/>
</dbReference>
<dbReference type="Pfam" id="PF00403">
    <property type="entry name" value="HMA"/>
    <property type="match status" value="1"/>
</dbReference>
<gene>
    <name evidence="2" type="ordered locus">Cpin_6597</name>
</gene>
<dbReference type="CDD" id="cd00371">
    <property type="entry name" value="HMA"/>
    <property type="match status" value="1"/>
</dbReference>
<dbReference type="InterPro" id="IPR036163">
    <property type="entry name" value="HMA_dom_sf"/>
</dbReference>
<evidence type="ECO:0000313" key="3">
    <source>
        <dbReference type="Proteomes" id="UP000002215"/>
    </source>
</evidence>
<sequence length="199" mass="21639">MPIAAITIYLSDYKLQIMKSLLAIIFLAIGLQTSSSAQIKKASLQAAGLTCAMCSRATMEALKTLPFVDKIDTDLNNTTFLLSFKPGADVNIDQIKAKVEDAGFSVGKLVLTASFDKVAVEKDAHIKYAGATFHFINAKNQVLSGDQQITVIDKDFVSAKQFKKFSTQTTMPCYQTGVMASCCKVEGHSAPERIYHVTI</sequence>
<evidence type="ECO:0000313" key="2">
    <source>
        <dbReference type="EMBL" id="ACU64001.1"/>
    </source>
</evidence>
<organism evidence="2 3">
    <name type="scientific">Chitinophaga pinensis (strain ATCC 43595 / DSM 2588 / LMG 13176 / NBRC 15968 / NCIMB 11800 / UQM 2034)</name>
    <dbReference type="NCBI Taxonomy" id="485918"/>
    <lineage>
        <taxon>Bacteria</taxon>
        <taxon>Pseudomonadati</taxon>
        <taxon>Bacteroidota</taxon>
        <taxon>Chitinophagia</taxon>
        <taxon>Chitinophagales</taxon>
        <taxon>Chitinophagaceae</taxon>
        <taxon>Chitinophaga</taxon>
    </lineage>
</organism>
<name>A0A979GAW1_CHIPD</name>